<dbReference type="PROSITE" id="PS50977">
    <property type="entry name" value="HTH_TETR_2"/>
    <property type="match status" value="1"/>
</dbReference>
<gene>
    <name evidence="6" type="ORF">QRX50_31080</name>
</gene>
<keyword evidence="2 4" id="KW-0238">DNA-binding</keyword>
<accession>A0A9Y2MUI3</accession>
<evidence type="ECO:0000256" key="1">
    <source>
        <dbReference type="ARBA" id="ARBA00023015"/>
    </source>
</evidence>
<dbReference type="InterPro" id="IPR009057">
    <property type="entry name" value="Homeodomain-like_sf"/>
</dbReference>
<keyword evidence="7" id="KW-1185">Reference proteome</keyword>
<dbReference type="PANTHER" id="PTHR30055">
    <property type="entry name" value="HTH-TYPE TRANSCRIPTIONAL REGULATOR RUTR"/>
    <property type="match status" value="1"/>
</dbReference>
<dbReference type="InterPro" id="IPR049445">
    <property type="entry name" value="TetR_SbtR-like_C"/>
</dbReference>
<dbReference type="RefSeq" id="WP_285966671.1">
    <property type="nucleotide sequence ID" value="NZ_CP127294.1"/>
</dbReference>
<organism evidence="6 7">
    <name type="scientific">Amycolatopsis carbonis</name>
    <dbReference type="NCBI Taxonomy" id="715471"/>
    <lineage>
        <taxon>Bacteria</taxon>
        <taxon>Bacillati</taxon>
        <taxon>Actinomycetota</taxon>
        <taxon>Actinomycetes</taxon>
        <taxon>Pseudonocardiales</taxon>
        <taxon>Pseudonocardiaceae</taxon>
        <taxon>Amycolatopsis</taxon>
    </lineage>
</organism>
<dbReference type="KEGG" id="acab:QRX50_31080"/>
<protein>
    <submittedName>
        <fullName evidence="6">TetR/AcrR family transcriptional regulator</fullName>
    </submittedName>
</protein>
<dbReference type="InterPro" id="IPR050109">
    <property type="entry name" value="HTH-type_TetR-like_transc_reg"/>
</dbReference>
<name>A0A9Y2MUI3_9PSEU</name>
<feature type="domain" description="HTH tetR-type" evidence="5">
    <location>
        <begin position="13"/>
        <end position="72"/>
    </location>
</feature>
<dbReference type="SUPFAM" id="SSF48498">
    <property type="entry name" value="Tetracyclin repressor-like, C-terminal domain"/>
    <property type="match status" value="1"/>
</dbReference>
<evidence type="ECO:0000256" key="2">
    <source>
        <dbReference type="ARBA" id="ARBA00023125"/>
    </source>
</evidence>
<dbReference type="InterPro" id="IPR036271">
    <property type="entry name" value="Tet_transcr_reg_TetR-rel_C_sf"/>
</dbReference>
<evidence type="ECO:0000256" key="3">
    <source>
        <dbReference type="ARBA" id="ARBA00023163"/>
    </source>
</evidence>
<dbReference type="AlphaFoldDB" id="A0A9Y2MUI3"/>
<feature type="DNA-binding region" description="H-T-H motif" evidence="4">
    <location>
        <begin position="35"/>
        <end position="54"/>
    </location>
</feature>
<dbReference type="EMBL" id="CP127294">
    <property type="protein sequence ID" value="WIX75909.1"/>
    <property type="molecule type" value="Genomic_DNA"/>
</dbReference>
<dbReference type="Pfam" id="PF21597">
    <property type="entry name" value="TetR_C_43"/>
    <property type="match status" value="1"/>
</dbReference>
<evidence type="ECO:0000313" key="6">
    <source>
        <dbReference type="EMBL" id="WIX75909.1"/>
    </source>
</evidence>
<dbReference type="PANTHER" id="PTHR30055:SF234">
    <property type="entry name" value="HTH-TYPE TRANSCRIPTIONAL REGULATOR BETI"/>
    <property type="match status" value="1"/>
</dbReference>
<dbReference type="InterPro" id="IPR001647">
    <property type="entry name" value="HTH_TetR"/>
</dbReference>
<keyword evidence="3" id="KW-0804">Transcription</keyword>
<evidence type="ECO:0000313" key="7">
    <source>
        <dbReference type="Proteomes" id="UP001236014"/>
    </source>
</evidence>
<sequence length="186" mass="19977">MTSPAKRQRADARRNYDVLLEAAKDVFARLGTDAPLEIVAQEAGVGRGTLYRHFPSREHVFAAIMRDSAELLDARARELLDAPDGATRLPEWLRLYDRAATEYPGMSGHVGDGLADDGSPVAATCAPMKASFAALLDRARAEGHVRPDVTATQVLTLVGALPKDPATGRTAEPYLDVVLAGLRITT</sequence>
<dbReference type="Proteomes" id="UP001236014">
    <property type="component" value="Chromosome"/>
</dbReference>
<evidence type="ECO:0000259" key="5">
    <source>
        <dbReference type="PROSITE" id="PS50977"/>
    </source>
</evidence>
<dbReference type="GO" id="GO:0000976">
    <property type="term" value="F:transcription cis-regulatory region binding"/>
    <property type="evidence" value="ECO:0007669"/>
    <property type="project" value="TreeGrafter"/>
</dbReference>
<dbReference type="Pfam" id="PF00440">
    <property type="entry name" value="TetR_N"/>
    <property type="match status" value="1"/>
</dbReference>
<dbReference type="Gene3D" id="1.10.357.10">
    <property type="entry name" value="Tetracycline Repressor, domain 2"/>
    <property type="match status" value="1"/>
</dbReference>
<dbReference type="PRINTS" id="PR00455">
    <property type="entry name" value="HTHTETR"/>
</dbReference>
<reference evidence="6 7" key="1">
    <citation type="submission" date="2023-06" db="EMBL/GenBank/DDBJ databases">
        <authorList>
            <person name="Oyuntsetseg B."/>
            <person name="Kim S.B."/>
        </authorList>
    </citation>
    <scope>NUCLEOTIDE SEQUENCE [LARGE SCALE GENOMIC DNA]</scope>
    <source>
        <strain evidence="6 7">2-15</strain>
    </source>
</reference>
<dbReference type="GO" id="GO:0003700">
    <property type="term" value="F:DNA-binding transcription factor activity"/>
    <property type="evidence" value="ECO:0007669"/>
    <property type="project" value="TreeGrafter"/>
</dbReference>
<proteinExistence type="predicted"/>
<evidence type="ECO:0000256" key="4">
    <source>
        <dbReference type="PROSITE-ProRule" id="PRU00335"/>
    </source>
</evidence>
<dbReference type="SUPFAM" id="SSF46689">
    <property type="entry name" value="Homeodomain-like"/>
    <property type="match status" value="1"/>
</dbReference>
<keyword evidence="1" id="KW-0805">Transcription regulation</keyword>